<dbReference type="AlphaFoldDB" id="A0A150S8T8"/>
<reference evidence="1 2" key="1">
    <citation type="submission" date="2014-02" db="EMBL/GenBank/DDBJ databases">
        <title>The small core and large imbalanced accessory genome model reveals a collaborative survival strategy of Sorangium cellulosum strains in nature.</title>
        <authorList>
            <person name="Han K."/>
            <person name="Peng R."/>
            <person name="Blom J."/>
            <person name="Li Y.-Z."/>
        </authorList>
    </citation>
    <scope>NUCLEOTIDE SEQUENCE [LARGE SCALE GENOMIC DNA]</scope>
    <source>
        <strain evidence="1 2">So0149</strain>
    </source>
</reference>
<protein>
    <recommendedName>
        <fullName evidence="3">STAS/SEC14 domain-containing protein</fullName>
    </recommendedName>
</protein>
<evidence type="ECO:0008006" key="3">
    <source>
        <dbReference type="Google" id="ProtNLM"/>
    </source>
</evidence>
<gene>
    <name evidence="1" type="ORF">BE18_04255</name>
</gene>
<accession>A0A150S8T8</accession>
<dbReference type="EMBL" id="JEMC01002302">
    <property type="protein sequence ID" value="KYF88855.1"/>
    <property type="molecule type" value="Genomic_DNA"/>
</dbReference>
<comment type="caution">
    <text evidence="1">The sequence shown here is derived from an EMBL/GenBank/DDBJ whole genome shotgun (WGS) entry which is preliminary data.</text>
</comment>
<sequence>MSDRLVPAPKQVWQNDYYAVLVDAQLGIVWNVRSSKPFASLEELDTRMGAVVDYMDGLDRPRYSLLLDIRAGPGRNDPEFEAAITRLRPRWFRGFRRIGVLVQTVVGAMQAQRYARQDGVRRLITSDEAALLRYLTQQG</sequence>
<evidence type="ECO:0000313" key="2">
    <source>
        <dbReference type="Proteomes" id="UP000075515"/>
    </source>
</evidence>
<dbReference type="Proteomes" id="UP000075515">
    <property type="component" value="Unassembled WGS sequence"/>
</dbReference>
<evidence type="ECO:0000313" key="1">
    <source>
        <dbReference type="EMBL" id="KYF88855.1"/>
    </source>
</evidence>
<proteinExistence type="predicted"/>
<name>A0A150S8T8_SORCE</name>
<organism evidence="1 2">
    <name type="scientific">Sorangium cellulosum</name>
    <name type="common">Polyangium cellulosum</name>
    <dbReference type="NCBI Taxonomy" id="56"/>
    <lineage>
        <taxon>Bacteria</taxon>
        <taxon>Pseudomonadati</taxon>
        <taxon>Myxococcota</taxon>
        <taxon>Polyangia</taxon>
        <taxon>Polyangiales</taxon>
        <taxon>Polyangiaceae</taxon>
        <taxon>Sorangium</taxon>
    </lineage>
</organism>